<reference evidence="1" key="1">
    <citation type="submission" date="2018-02" db="EMBL/GenBank/DDBJ databases">
        <authorList>
            <person name="Cohen D.B."/>
            <person name="Kent A.D."/>
        </authorList>
    </citation>
    <scope>NUCLEOTIDE SEQUENCE</scope>
</reference>
<evidence type="ECO:0000313" key="1">
    <source>
        <dbReference type="EMBL" id="SPD18107.1"/>
    </source>
</evidence>
<organism evidence="1">
    <name type="scientific">Fagus sylvatica</name>
    <name type="common">Beechnut</name>
    <dbReference type="NCBI Taxonomy" id="28930"/>
    <lineage>
        <taxon>Eukaryota</taxon>
        <taxon>Viridiplantae</taxon>
        <taxon>Streptophyta</taxon>
        <taxon>Embryophyta</taxon>
        <taxon>Tracheophyta</taxon>
        <taxon>Spermatophyta</taxon>
        <taxon>Magnoliopsida</taxon>
        <taxon>eudicotyledons</taxon>
        <taxon>Gunneridae</taxon>
        <taxon>Pentapetalae</taxon>
        <taxon>rosids</taxon>
        <taxon>fabids</taxon>
        <taxon>Fagales</taxon>
        <taxon>Fagaceae</taxon>
        <taxon>Fagus</taxon>
    </lineage>
</organism>
<dbReference type="PANTHER" id="PTHR34966">
    <property type="entry name" value="OSJNBA0043L24.15 PROTEIN"/>
    <property type="match status" value="1"/>
</dbReference>
<dbReference type="PANTHER" id="PTHR34966:SF1">
    <property type="entry name" value="OS04G0508100 PROTEIN"/>
    <property type="match status" value="1"/>
</dbReference>
<accession>A0A2N9HVY6</accession>
<protein>
    <submittedName>
        <fullName evidence="1">Uncharacterized protein</fullName>
    </submittedName>
</protein>
<gene>
    <name evidence="1" type="ORF">FSB_LOCUS45989</name>
</gene>
<name>A0A2N9HVY6_FAGSY</name>
<dbReference type="AlphaFoldDB" id="A0A2N9HVY6"/>
<dbReference type="EMBL" id="OIVN01004558">
    <property type="protein sequence ID" value="SPD18107.1"/>
    <property type="molecule type" value="Genomic_DNA"/>
</dbReference>
<sequence length="71" mass="8082">MAGGSFFQRAASYVLNELIVDRLANSHAFQRFAVRTSKSFDEMITKAASKKQEVAENVKEFSKNFESFKNQ</sequence>
<proteinExistence type="predicted"/>